<evidence type="ECO:0000256" key="10">
    <source>
        <dbReference type="ARBA" id="ARBA00022989"/>
    </source>
</evidence>
<comment type="subcellular location">
    <subcellularLocation>
        <location evidence="2">Membrane</location>
    </subcellularLocation>
</comment>
<comment type="caution">
    <text evidence="15">The sequence shown here is derived from an EMBL/GenBank/DDBJ whole genome shotgun (WGS) entry which is preliminary data.</text>
</comment>
<dbReference type="CDD" id="cd00075">
    <property type="entry name" value="HATPase"/>
    <property type="match status" value="1"/>
</dbReference>
<dbReference type="Gene3D" id="1.10.287.130">
    <property type="match status" value="1"/>
</dbReference>
<evidence type="ECO:0000256" key="2">
    <source>
        <dbReference type="ARBA" id="ARBA00004370"/>
    </source>
</evidence>
<dbReference type="PANTHER" id="PTHR43065:SF10">
    <property type="entry name" value="PEROXIDE STRESS-ACTIVATED HISTIDINE KINASE MAK3"/>
    <property type="match status" value="1"/>
</dbReference>
<dbReference type="InterPro" id="IPR006189">
    <property type="entry name" value="CHASE_dom"/>
</dbReference>
<keyword evidence="6" id="KW-0812">Transmembrane</keyword>
<evidence type="ECO:0000256" key="6">
    <source>
        <dbReference type="ARBA" id="ARBA00022692"/>
    </source>
</evidence>
<evidence type="ECO:0000256" key="8">
    <source>
        <dbReference type="ARBA" id="ARBA00022777"/>
    </source>
</evidence>
<dbReference type="InterPro" id="IPR042240">
    <property type="entry name" value="CHASE_sf"/>
</dbReference>
<dbReference type="PROSITE" id="PS50109">
    <property type="entry name" value="HIS_KIN"/>
    <property type="match status" value="1"/>
</dbReference>
<keyword evidence="4" id="KW-0597">Phosphoprotein</keyword>
<keyword evidence="8" id="KW-0418">Kinase</keyword>
<dbReference type="EMBL" id="JAAGAA010000004">
    <property type="protein sequence ID" value="NDV12312.1"/>
    <property type="molecule type" value="Genomic_DNA"/>
</dbReference>
<dbReference type="SMART" id="SM00388">
    <property type="entry name" value="HisKA"/>
    <property type="match status" value="1"/>
</dbReference>
<dbReference type="PANTHER" id="PTHR43065">
    <property type="entry name" value="SENSOR HISTIDINE KINASE"/>
    <property type="match status" value="1"/>
</dbReference>
<evidence type="ECO:0000313" key="15">
    <source>
        <dbReference type="EMBL" id="NDV12312.1"/>
    </source>
</evidence>
<keyword evidence="7" id="KW-0547">Nucleotide-binding</keyword>
<dbReference type="InterPro" id="IPR003661">
    <property type="entry name" value="HisK_dim/P_dom"/>
</dbReference>
<accession>A0A6B2KPZ6</accession>
<dbReference type="SUPFAM" id="SSF47384">
    <property type="entry name" value="Homodimeric domain of signal transducing histidine kinase"/>
    <property type="match status" value="1"/>
</dbReference>
<dbReference type="SUPFAM" id="SSF55874">
    <property type="entry name" value="ATPase domain of HSP90 chaperone/DNA topoisomerase II/histidine kinase"/>
    <property type="match status" value="1"/>
</dbReference>
<dbReference type="Pfam" id="PF02518">
    <property type="entry name" value="HATPase_c"/>
    <property type="match status" value="1"/>
</dbReference>
<keyword evidence="9" id="KW-0067">ATP-binding</keyword>
<evidence type="ECO:0000256" key="3">
    <source>
        <dbReference type="ARBA" id="ARBA00012438"/>
    </source>
</evidence>
<evidence type="ECO:0000256" key="5">
    <source>
        <dbReference type="ARBA" id="ARBA00022679"/>
    </source>
</evidence>
<keyword evidence="5" id="KW-0808">Transferase</keyword>
<protein>
    <recommendedName>
        <fullName evidence="3">histidine kinase</fullName>
        <ecNumber evidence="3">2.7.13.3</ecNumber>
    </recommendedName>
</protein>
<dbReference type="InterPro" id="IPR005467">
    <property type="entry name" value="His_kinase_dom"/>
</dbReference>
<feature type="domain" description="Histidine kinase" evidence="13">
    <location>
        <begin position="503"/>
        <end position="719"/>
    </location>
</feature>
<sequence length="735" mass="79575">MVRLARSHAMALALWAALWAGLMLLVLAATHREQQAHVRQAAETARAVLLARLAATEHLLSLLANDAPAPHDTLHVRAAHLQKDLPFIYVMGRQPYVPRAARAGYEKSLSLQYGGPVRIRDFHPPPGQQAPWRDARYWQVAPERDYYLPLTQTAPERHYPARFMVGLDLLANPIIGTAVRRSLRSAALAITEPLTLSNGERGVILVEPILRRQSRLTDNRRDNLAVDGIALIALSSERLLSGVPLPADISVRLAHTGRAETIPLLAPATAETRLARLSGQLFGAPDARLPLLRPDFPYRVEAQAPALPGNFEAGPWLAATAALAALLAAAIRTLYARYARARRRHNDPQAHAARTRRREDALLEGVGDAVLIVDSQRRIVALNARALEMAATTRALAEGARIDEVLPLHVELATHGDDPLADCLTRQVRIPLPAHAYVDTPAGKQYIEGRLTPLGDGALIALTRLPDAEPGDARHRRDERLHAHASAYAQSARASSLAEMASGIAHEINQPLSAINSYNDAALSMLEDGDADPELIRTALEGSLAQVERAGHIVRGLRNFVAARRPELVSVDVNQAVRNALLLATPEMRFTTTHLNTRLSSALPRVQADPIQLEQVLLNLIRNALDATGSQTGWGRITVSSEACTGGVRVRVSDSGPGIPADVLPRIFDPFYSGKPKGGGMGLGLTISQTLIESFGGALYARNLAEGGAEFMFELPAPRFEEPPCPTTTPQPSST</sequence>
<keyword evidence="10" id="KW-1133">Transmembrane helix</keyword>
<evidence type="ECO:0000256" key="1">
    <source>
        <dbReference type="ARBA" id="ARBA00000085"/>
    </source>
</evidence>
<proteinExistence type="predicted"/>
<evidence type="ECO:0000259" key="14">
    <source>
        <dbReference type="PROSITE" id="PS50839"/>
    </source>
</evidence>
<evidence type="ECO:0000256" key="4">
    <source>
        <dbReference type="ARBA" id="ARBA00022553"/>
    </source>
</evidence>
<dbReference type="PROSITE" id="PS50839">
    <property type="entry name" value="CHASE"/>
    <property type="match status" value="1"/>
</dbReference>
<dbReference type="SMART" id="SM00387">
    <property type="entry name" value="HATPase_c"/>
    <property type="match status" value="1"/>
</dbReference>
<evidence type="ECO:0000256" key="11">
    <source>
        <dbReference type="ARBA" id="ARBA00023012"/>
    </source>
</evidence>
<evidence type="ECO:0000256" key="7">
    <source>
        <dbReference type="ARBA" id="ARBA00022741"/>
    </source>
</evidence>
<dbReference type="GO" id="GO:0005524">
    <property type="term" value="F:ATP binding"/>
    <property type="evidence" value="ECO:0007669"/>
    <property type="project" value="UniProtKB-KW"/>
</dbReference>
<dbReference type="InterPro" id="IPR003594">
    <property type="entry name" value="HATPase_dom"/>
</dbReference>
<evidence type="ECO:0000259" key="13">
    <source>
        <dbReference type="PROSITE" id="PS50109"/>
    </source>
</evidence>
<dbReference type="InterPro" id="IPR036097">
    <property type="entry name" value="HisK_dim/P_sf"/>
</dbReference>
<dbReference type="Pfam" id="PF08448">
    <property type="entry name" value="PAS_4"/>
    <property type="match status" value="1"/>
</dbReference>
<dbReference type="SMART" id="SM01079">
    <property type="entry name" value="CHASE"/>
    <property type="match status" value="1"/>
</dbReference>
<name>A0A6B2KPZ6_9NEIS</name>
<gene>
    <name evidence="15" type="ORF">GZH52_05820</name>
</gene>
<comment type="catalytic activity">
    <reaction evidence="1">
        <text>ATP + protein L-histidine = ADP + protein N-phospho-L-histidine.</text>
        <dbReference type="EC" id="2.7.13.3"/>
    </reaction>
</comment>
<dbReference type="CDD" id="cd00082">
    <property type="entry name" value="HisKA"/>
    <property type="match status" value="1"/>
</dbReference>
<dbReference type="Gene3D" id="3.30.450.20">
    <property type="entry name" value="PAS domain"/>
    <property type="match status" value="1"/>
</dbReference>
<evidence type="ECO:0000256" key="12">
    <source>
        <dbReference type="ARBA" id="ARBA00023136"/>
    </source>
</evidence>
<feature type="domain" description="CHASE" evidence="14">
    <location>
        <begin position="141"/>
        <end position="243"/>
    </location>
</feature>
<evidence type="ECO:0000313" key="16">
    <source>
        <dbReference type="Proteomes" id="UP000482578"/>
    </source>
</evidence>
<evidence type="ECO:0000256" key="9">
    <source>
        <dbReference type="ARBA" id="ARBA00022840"/>
    </source>
</evidence>
<dbReference type="InterPro" id="IPR013656">
    <property type="entry name" value="PAS_4"/>
</dbReference>
<dbReference type="Pfam" id="PF00512">
    <property type="entry name" value="HisKA"/>
    <property type="match status" value="1"/>
</dbReference>
<dbReference type="Proteomes" id="UP000482578">
    <property type="component" value="Unassembled WGS sequence"/>
</dbReference>
<dbReference type="Pfam" id="PF03924">
    <property type="entry name" value="CHASE"/>
    <property type="match status" value="1"/>
</dbReference>
<dbReference type="GO" id="GO:0016020">
    <property type="term" value="C:membrane"/>
    <property type="evidence" value="ECO:0007669"/>
    <property type="project" value="UniProtKB-SubCell"/>
</dbReference>
<dbReference type="EC" id="2.7.13.3" evidence="3"/>
<keyword evidence="16" id="KW-1185">Reference proteome</keyword>
<keyword evidence="11" id="KW-0902">Two-component regulatory system</keyword>
<keyword evidence="12" id="KW-0472">Membrane</keyword>
<organism evidence="15 16">
    <name type="scientific">Crenobacter caeni</name>
    <dbReference type="NCBI Taxonomy" id="2705474"/>
    <lineage>
        <taxon>Bacteria</taxon>
        <taxon>Pseudomonadati</taxon>
        <taxon>Pseudomonadota</taxon>
        <taxon>Betaproteobacteria</taxon>
        <taxon>Neisseriales</taxon>
        <taxon>Neisseriaceae</taxon>
        <taxon>Crenobacter</taxon>
    </lineage>
</organism>
<dbReference type="Gene3D" id="3.30.565.10">
    <property type="entry name" value="Histidine kinase-like ATPase, C-terminal domain"/>
    <property type="match status" value="1"/>
</dbReference>
<dbReference type="AlphaFoldDB" id="A0A6B2KPZ6"/>
<dbReference type="InterPro" id="IPR004358">
    <property type="entry name" value="Sig_transdc_His_kin-like_C"/>
</dbReference>
<dbReference type="PRINTS" id="PR00344">
    <property type="entry name" value="BCTRLSENSOR"/>
</dbReference>
<dbReference type="Gene3D" id="3.30.450.350">
    <property type="entry name" value="CHASE domain"/>
    <property type="match status" value="1"/>
</dbReference>
<reference evidence="15 16" key="1">
    <citation type="submission" date="2020-02" db="EMBL/GenBank/DDBJ databases">
        <authorList>
            <person name="Yang Z."/>
        </authorList>
    </citation>
    <scope>NUCLEOTIDE SEQUENCE [LARGE SCALE GENOMIC DNA]</scope>
    <source>
        <strain evidence="15 16">HX-7-9</strain>
    </source>
</reference>
<dbReference type="GO" id="GO:0000155">
    <property type="term" value="F:phosphorelay sensor kinase activity"/>
    <property type="evidence" value="ECO:0007669"/>
    <property type="project" value="InterPro"/>
</dbReference>
<dbReference type="InterPro" id="IPR036890">
    <property type="entry name" value="HATPase_C_sf"/>
</dbReference>